<comment type="pathway">
    <text evidence="1 12">Amino-acid biosynthesis; L-threonine biosynthesis; L-threonine from L-aspartate: step 3/5.</text>
</comment>
<evidence type="ECO:0000256" key="2">
    <source>
        <dbReference type="ARBA" id="ARBA00005062"/>
    </source>
</evidence>
<dbReference type="InterPro" id="IPR022697">
    <property type="entry name" value="HDH_short"/>
</dbReference>
<evidence type="ECO:0000256" key="6">
    <source>
        <dbReference type="ARBA" id="ARBA00022605"/>
    </source>
</evidence>
<dbReference type="Gene3D" id="3.30.360.10">
    <property type="entry name" value="Dihydrodipicolinate Reductase, domain 2"/>
    <property type="match status" value="1"/>
</dbReference>
<evidence type="ECO:0000256" key="10">
    <source>
        <dbReference type="PIRSR" id="PIRSR036497-1"/>
    </source>
</evidence>
<evidence type="ECO:0000256" key="5">
    <source>
        <dbReference type="ARBA" id="ARBA00013376"/>
    </source>
</evidence>
<organism evidence="16 17">
    <name type="scientific">Rhynchophorus ferrugineus</name>
    <name type="common">Red palm weevil</name>
    <name type="synonym">Curculio ferrugineus</name>
    <dbReference type="NCBI Taxonomy" id="354439"/>
    <lineage>
        <taxon>Eukaryota</taxon>
        <taxon>Metazoa</taxon>
        <taxon>Ecdysozoa</taxon>
        <taxon>Arthropoda</taxon>
        <taxon>Hexapoda</taxon>
        <taxon>Insecta</taxon>
        <taxon>Pterygota</taxon>
        <taxon>Neoptera</taxon>
        <taxon>Endopterygota</taxon>
        <taxon>Coleoptera</taxon>
        <taxon>Polyphaga</taxon>
        <taxon>Cucujiformia</taxon>
        <taxon>Curculionidae</taxon>
        <taxon>Dryophthorinae</taxon>
        <taxon>Rhynchophorus</taxon>
    </lineage>
</organism>
<feature type="binding site" evidence="11">
    <location>
        <position position="203"/>
    </location>
    <ligand>
        <name>L-homoserine</name>
        <dbReference type="ChEBI" id="CHEBI:57476"/>
    </ligand>
</feature>
<evidence type="ECO:0000256" key="8">
    <source>
        <dbReference type="ARBA" id="ARBA00023002"/>
    </source>
</evidence>
<dbReference type="GO" id="GO:0009088">
    <property type="term" value="P:threonine biosynthetic process"/>
    <property type="evidence" value="ECO:0007669"/>
    <property type="project" value="UniProtKB-UniPathway"/>
</dbReference>
<accession>A0A834I8M2</accession>
<dbReference type="Pfam" id="PF03447">
    <property type="entry name" value="NAD_binding_3"/>
    <property type="match status" value="1"/>
</dbReference>
<dbReference type="PANTHER" id="PTHR43331:SF1">
    <property type="entry name" value="HOMOSERINE DEHYDROGENASE"/>
    <property type="match status" value="1"/>
</dbReference>
<dbReference type="PANTHER" id="PTHR43331">
    <property type="entry name" value="HOMOSERINE DEHYDROGENASE"/>
    <property type="match status" value="1"/>
</dbReference>
<keyword evidence="7 12" id="KW-0791">Threonine biosynthesis</keyword>
<dbReference type="GO" id="GO:0004412">
    <property type="term" value="F:homoserine dehydrogenase activity"/>
    <property type="evidence" value="ECO:0007669"/>
    <property type="project" value="UniProtKB-EC"/>
</dbReference>
<evidence type="ECO:0000313" key="16">
    <source>
        <dbReference type="EMBL" id="KAF7276557.1"/>
    </source>
</evidence>
<dbReference type="GO" id="GO:0009086">
    <property type="term" value="P:methionine biosynthetic process"/>
    <property type="evidence" value="ECO:0007669"/>
    <property type="project" value="UniProtKB-KW"/>
</dbReference>
<evidence type="ECO:0000313" key="17">
    <source>
        <dbReference type="Proteomes" id="UP000625711"/>
    </source>
</evidence>
<evidence type="ECO:0000256" key="7">
    <source>
        <dbReference type="ARBA" id="ARBA00022697"/>
    </source>
</evidence>
<dbReference type="PIRSF" id="PIRSF036497">
    <property type="entry name" value="HDH_short"/>
    <property type="match status" value="1"/>
</dbReference>
<evidence type="ECO:0000259" key="15">
    <source>
        <dbReference type="Pfam" id="PF03447"/>
    </source>
</evidence>
<dbReference type="GO" id="GO:0050661">
    <property type="term" value="F:NADP binding"/>
    <property type="evidence" value="ECO:0007669"/>
    <property type="project" value="InterPro"/>
</dbReference>
<sequence>LLSTRYFYNFMEFDVKPVRLAILGLGTVGGGVLKLLQLNATEIKRRTGREIKITYVGTRRPRPDLNLDPSIKQSADLMDIVRQPDVDVVIEVMGGIHPAKDILIEAINHGKQVVTANKALLAEHGNELFKAADDHHVQIAYEAAVAGGIPIIKVLREGLAANSIEWLAGIINGTGNFILTEMREKGRTFADVLKEAQELGYAEADPTFDVEGIDAAHKLTLLASIAFGIPLQFSKVYTEGISKITAQDVKYAEDLGFRIKHLGIARRAETGIELRVHPTLIPEEQLLANVN</sequence>
<evidence type="ECO:0000256" key="1">
    <source>
        <dbReference type="ARBA" id="ARBA00005056"/>
    </source>
</evidence>
<keyword evidence="8 12" id="KW-0560">Oxidoreductase</keyword>
<keyword evidence="6 12" id="KW-0028">Amino-acid biosynthesis</keyword>
<keyword evidence="9 12" id="KW-0486">Methionine biosynthesis</keyword>
<feature type="binding site" evidence="11">
    <location>
        <begin position="24"/>
        <end position="29"/>
    </location>
    <ligand>
        <name>NADP(+)</name>
        <dbReference type="ChEBI" id="CHEBI:58349"/>
    </ligand>
</feature>
<feature type="non-terminal residue" evidence="16">
    <location>
        <position position="291"/>
    </location>
</feature>
<gene>
    <name evidence="16" type="ORF">GWI33_010085</name>
</gene>
<evidence type="ECO:0000259" key="14">
    <source>
        <dbReference type="Pfam" id="PF00742"/>
    </source>
</evidence>
<dbReference type="NCBIfam" id="NF004976">
    <property type="entry name" value="PRK06349.1"/>
    <property type="match status" value="1"/>
</dbReference>
<dbReference type="SUPFAM" id="SSF51735">
    <property type="entry name" value="NAD(P)-binding Rossmann-fold domains"/>
    <property type="match status" value="1"/>
</dbReference>
<evidence type="ECO:0000256" key="12">
    <source>
        <dbReference type="RuleBase" id="RU000579"/>
    </source>
</evidence>
<feature type="non-terminal residue" evidence="16">
    <location>
        <position position="1"/>
    </location>
</feature>
<feature type="domain" description="Aspartate/homoserine dehydrogenase NAD-binding" evidence="15">
    <location>
        <begin position="24"/>
        <end position="142"/>
    </location>
</feature>
<dbReference type="InterPro" id="IPR001342">
    <property type="entry name" value="HDH_cat"/>
</dbReference>
<comment type="caution">
    <text evidence="16">The sequence shown here is derived from an EMBL/GenBank/DDBJ whole genome shotgun (WGS) entry which is preliminary data.</text>
</comment>
<dbReference type="PROSITE" id="PS01042">
    <property type="entry name" value="HOMOSER_DHGENASE"/>
    <property type="match status" value="1"/>
</dbReference>
<name>A0A834I8M2_RHYFE</name>
<dbReference type="UniPathway" id="UPA00051">
    <property type="reaction ID" value="UER00465"/>
</dbReference>
<dbReference type="EC" id="1.1.1.3" evidence="4 12"/>
<comment type="pathway">
    <text evidence="2 12">Amino-acid biosynthesis; L-methionine biosynthesis via de novo pathway; L-homoserine from L-aspartate: step 3/3.</text>
</comment>
<comment type="catalytic activity">
    <reaction evidence="12">
        <text>L-homoserine + NADP(+) = L-aspartate 4-semialdehyde + NADPH + H(+)</text>
        <dbReference type="Rhea" id="RHEA:15761"/>
        <dbReference type="ChEBI" id="CHEBI:15378"/>
        <dbReference type="ChEBI" id="CHEBI:57476"/>
        <dbReference type="ChEBI" id="CHEBI:57783"/>
        <dbReference type="ChEBI" id="CHEBI:58349"/>
        <dbReference type="ChEBI" id="CHEBI:537519"/>
        <dbReference type="EC" id="1.1.1.3"/>
    </reaction>
</comment>
<dbReference type="Pfam" id="PF00742">
    <property type="entry name" value="Homoserine_dh"/>
    <property type="match status" value="1"/>
</dbReference>
<feature type="active site" description="Proton donor" evidence="10">
    <location>
        <position position="218"/>
    </location>
</feature>
<dbReference type="InterPro" id="IPR036291">
    <property type="entry name" value="NAD(P)-bd_dom_sf"/>
</dbReference>
<proteinExistence type="inferred from homology"/>
<dbReference type="OrthoDB" id="67851at2759"/>
<dbReference type="InterPro" id="IPR005106">
    <property type="entry name" value="Asp/hSer_DH_NAD-bd"/>
</dbReference>
<protein>
    <recommendedName>
        <fullName evidence="5 12">Homoserine dehydrogenase</fullName>
        <ecNumber evidence="4 12">1.1.1.3</ecNumber>
    </recommendedName>
</protein>
<evidence type="ECO:0000256" key="3">
    <source>
        <dbReference type="ARBA" id="ARBA00006753"/>
    </source>
</evidence>
<evidence type="ECO:0000256" key="13">
    <source>
        <dbReference type="RuleBase" id="RU004171"/>
    </source>
</evidence>
<keyword evidence="17" id="KW-1185">Reference proteome</keyword>
<dbReference type="SUPFAM" id="SSF55347">
    <property type="entry name" value="Glyceraldehyde-3-phosphate dehydrogenase-like, C-terminal domain"/>
    <property type="match status" value="1"/>
</dbReference>
<reference evidence="16" key="1">
    <citation type="submission" date="2020-08" db="EMBL/GenBank/DDBJ databases">
        <title>Genome sequencing and assembly of the red palm weevil Rhynchophorus ferrugineus.</title>
        <authorList>
            <person name="Dias G.B."/>
            <person name="Bergman C.M."/>
            <person name="Manee M."/>
        </authorList>
    </citation>
    <scope>NUCLEOTIDE SEQUENCE</scope>
    <source>
        <strain evidence="16">AA-2017</strain>
        <tissue evidence="16">Whole larva</tissue>
    </source>
</reference>
<dbReference type="AlphaFoldDB" id="A0A834I8M2"/>
<dbReference type="InterPro" id="IPR019811">
    <property type="entry name" value="HDH_CS"/>
</dbReference>
<dbReference type="EMBL" id="JAACXV010006069">
    <property type="protein sequence ID" value="KAF7276557.1"/>
    <property type="molecule type" value="Genomic_DNA"/>
</dbReference>
<evidence type="ECO:0000256" key="11">
    <source>
        <dbReference type="PIRSR" id="PIRSR036497-2"/>
    </source>
</evidence>
<feature type="binding site" evidence="11">
    <location>
        <position position="118"/>
    </location>
    <ligand>
        <name>NADPH</name>
        <dbReference type="ChEBI" id="CHEBI:57783"/>
    </ligand>
</feature>
<evidence type="ECO:0000256" key="4">
    <source>
        <dbReference type="ARBA" id="ARBA00013213"/>
    </source>
</evidence>
<dbReference type="Proteomes" id="UP000625711">
    <property type="component" value="Unassembled WGS sequence"/>
</dbReference>
<comment type="similarity">
    <text evidence="3 13">Belongs to the homoserine dehydrogenase family.</text>
</comment>
<dbReference type="FunFam" id="3.30.360.10:FF:000005">
    <property type="entry name" value="Homoserine dehydrogenase"/>
    <property type="match status" value="1"/>
</dbReference>
<dbReference type="Gene3D" id="3.40.50.720">
    <property type="entry name" value="NAD(P)-binding Rossmann-like Domain"/>
    <property type="match status" value="1"/>
</dbReference>
<dbReference type="UniPathway" id="UPA00050">
    <property type="reaction ID" value="UER00063"/>
</dbReference>
<evidence type="ECO:0000256" key="9">
    <source>
        <dbReference type="ARBA" id="ARBA00023167"/>
    </source>
</evidence>
<keyword evidence="11 12" id="KW-0521">NADP</keyword>
<feature type="domain" description="Homoserine dehydrogenase catalytic" evidence="14">
    <location>
        <begin position="150"/>
        <end position="291"/>
    </location>
</feature>